<dbReference type="Proteomes" id="UP000202420">
    <property type="component" value="Segment"/>
</dbReference>
<dbReference type="EMBL" id="EF101928">
    <property type="protein sequence ID" value="ABT16523.1"/>
    <property type="molecule type" value="Genomic_DNA"/>
</dbReference>
<organism evidence="1 2">
    <name type="scientific">Chlorovirus heliozoae</name>
    <dbReference type="NCBI Taxonomy" id="322019"/>
    <lineage>
        <taxon>Viruses</taxon>
        <taxon>Varidnaviria</taxon>
        <taxon>Bamfordvirae</taxon>
        <taxon>Nucleocytoviricota</taxon>
        <taxon>Megaviricetes</taxon>
        <taxon>Algavirales</taxon>
        <taxon>Phycodnaviridae</taxon>
        <taxon>Chlorovirus</taxon>
    </lineage>
</organism>
<dbReference type="KEGG" id="vg:5470955"/>
<gene>
    <name evidence="1" type="primary">Z389R</name>
    <name evidence="1" type="ORF">ATCV1_Z389R</name>
</gene>
<dbReference type="GeneID" id="5470955"/>
<evidence type="ECO:0000313" key="1">
    <source>
        <dbReference type="EMBL" id="ABT16523.1"/>
    </source>
</evidence>
<protein>
    <submittedName>
        <fullName evidence="1">Uncharacterized protein Z389R</fullName>
    </submittedName>
</protein>
<proteinExistence type="predicted"/>
<dbReference type="RefSeq" id="YP_001426870.1">
    <property type="nucleotide sequence ID" value="NC_008724.1"/>
</dbReference>
<accession>A7K8Z9</accession>
<keyword evidence="2" id="KW-1185">Reference proteome</keyword>
<sequence length="245" mass="27656">MKLNAEAELFMWRADAALFDKTSLAWYMASGKFDKNSMSRWVLPMTKLKAQILRASIDNSIVFLPVGNTSSEHAESLPGNLVVICCDARVYALAVIVQGPCACPQEYKTTDLDNLIAVHILSTSFTNDIRLPDLEVEASDALPTNVFKLSGIVAEEIEVDVPETAEAEYEKFVVFAHWFMGYITELRGIITPVRALEDARVRRLDILKKCIKDKMQFSIPPPREISFTKMMKTHQKYAEMFGRLV</sequence>
<name>A7K8Z9_9PHYC</name>
<reference evidence="1 2" key="1">
    <citation type="submission" date="2006-09" db="EMBL/GenBank/DDBJ databases">
        <title>Sequence and annotation of the 288-kb ATCV-1 virus that infects an endosymbiotic Chlorella strain of the heliozoon Acanthocystis turfacea.</title>
        <authorList>
            <person name="Fitzgerald L.A."/>
            <person name="Graves M.V."/>
            <person name="Li X."/>
            <person name="Pfitzner A.J.P."/>
            <person name="Hartigan J."/>
            <person name="Van Etten J.L."/>
        </authorList>
    </citation>
    <scope>NUCLEOTIDE SEQUENCE [LARGE SCALE GENOMIC DNA]</scope>
    <source>
        <strain evidence="1 2">ATCV-1</strain>
    </source>
</reference>
<evidence type="ECO:0000313" key="2">
    <source>
        <dbReference type="Proteomes" id="UP000202420"/>
    </source>
</evidence>
<dbReference type="OrthoDB" id="7001at10239"/>